<keyword evidence="1" id="KW-0812">Transmembrane</keyword>
<keyword evidence="1" id="KW-1133">Transmembrane helix</keyword>
<gene>
    <name evidence="2" type="ORF">GOBAR_AA23794</name>
</gene>
<evidence type="ECO:0000313" key="3">
    <source>
        <dbReference type="Proteomes" id="UP000239757"/>
    </source>
</evidence>
<dbReference type="Proteomes" id="UP000239757">
    <property type="component" value="Unassembled WGS sequence"/>
</dbReference>
<organism evidence="2 3">
    <name type="scientific">Gossypium barbadense</name>
    <name type="common">Sea Island cotton</name>
    <name type="synonym">Hibiscus barbadensis</name>
    <dbReference type="NCBI Taxonomy" id="3634"/>
    <lineage>
        <taxon>Eukaryota</taxon>
        <taxon>Viridiplantae</taxon>
        <taxon>Streptophyta</taxon>
        <taxon>Embryophyta</taxon>
        <taxon>Tracheophyta</taxon>
        <taxon>Spermatophyta</taxon>
        <taxon>Magnoliopsida</taxon>
        <taxon>eudicotyledons</taxon>
        <taxon>Gunneridae</taxon>
        <taxon>Pentapetalae</taxon>
        <taxon>rosids</taxon>
        <taxon>malvids</taxon>
        <taxon>Malvales</taxon>
        <taxon>Malvaceae</taxon>
        <taxon>Malvoideae</taxon>
        <taxon>Gossypium</taxon>
    </lineage>
</organism>
<proteinExistence type="predicted"/>
<feature type="transmembrane region" description="Helical" evidence="1">
    <location>
        <begin position="230"/>
        <end position="247"/>
    </location>
</feature>
<accession>A0A2P5X0L0</accession>
<evidence type="ECO:0000256" key="1">
    <source>
        <dbReference type="SAM" id="Phobius"/>
    </source>
</evidence>
<protein>
    <submittedName>
        <fullName evidence="2">Uncharacterized protein</fullName>
    </submittedName>
</protein>
<evidence type="ECO:0000313" key="2">
    <source>
        <dbReference type="EMBL" id="PPR96879.1"/>
    </source>
</evidence>
<feature type="transmembrane region" description="Helical" evidence="1">
    <location>
        <begin position="253"/>
        <end position="276"/>
    </location>
</feature>
<reference evidence="2 3" key="1">
    <citation type="submission" date="2015-01" db="EMBL/GenBank/DDBJ databases">
        <title>Genome of allotetraploid Gossypium barbadense reveals genomic plasticity and fiber elongation in cotton evolution.</title>
        <authorList>
            <person name="Chen X."/>
            <person name="Liu X."/>
            <person name="Zhao B."/>
            <person name="Zheng H."/>
            <person name="Hu Y."/>
            <person name="Lu G."/>
            <person name="Yang C."/>
            <person name="Chen J."/>
            <person name="Shan C."/>
            <person name="Zhang L."/>
            <person name="Zhou Y."/>
            <person name="Wang L."/>
            <person name="Guo W."/>
            <person name="Bai Y."/>
            <person name="Ruan J."/>
            <person name="Shangguan X."/>
            <person name="Mao Y."/>
            <person name="Jiang J."/>
            <person name="Zhu Y."/>
            <person name="Lei J."/>
            <person name="Kang H."/>
            <person name="Chen S."/>
            <person name="He X."/>
            <person name="Wang R."/>
            <person name="Wang Y."/>
            <person name="Chen J."/>
            <person name="Wang L."/>
            <person name="Yu S."/>
            <person name="Wang B."/>
            <person name="Wei J."/>
            <person name="Song S."/>
            <person name="Lu X."/>
            <person name="Gao Z."/>
            <person name="Gu W."/>
            <person name="Deng X."/>
            <person name="Ma D."/>
            <person name="Wang S."/>
            <person name="Liang W."/>
            <person name="Fang L."/>
            <person name="Cai C."/>
            <person name="Zhu X."/>
            <person name="Zhou B."/>
            <person name="Zhang Y."/>
            <person name="Chen Z."/>
            <person name="Xu S."/>
            <person name="Zhu R."/>
            <person name="Wang S."/>
            <person name="Zhang T."/>
            <person name="Zhao G."/>
        </authorList>
    </citation>
    <scope>NUCLEOTIDE SEQUENCE [LARGE SCALE GENOMIC DNA]</scope>
    <source>
        <strain evidence="3">cv. Xinhai21</strain>
        <tissue evidence="2">Leaf</tissue>
    </source>
</reference>
<sequence>MLQVIHGQGIQILNFSYEFSFPEGPHQFKDTNDGSFLLPLHVLKTRFHLPLNPFFYHILHDYQITHEWSTPSANVCIFQQTVRTVRGKTWLGRHIAGNSLVIEDVITVKNVFLHYLKGHSPNGYMRGLPHTESNPFVNLLPTPTNVRVVDDVRKVRSLGRDSEDTTSISLEFNDVVEATEVMDLRAALRAQRKRPRTSTSTVNVVVNNEEDTDSGRLELHRKRRADHARTFAMMIIASPSLSLQIAAYESSLVHAVVILHLLTFLLLVCLLLELLLGKNSELASSHKNLNHEEFQDIVEKVVHCSSLASFNITIGSFVFTNCAGGCDSSPASLNMTTRSFALTNYVGGCGSSPASLNMTLGSFTLANYAWGYGFLPTSFNMIARSFAFANCVGGYGSLLASLNITHGSFAITNYAGGL</sequence>
<dbReference type="AlphaFoldDB" id="A0A2P5X0L0"/>
<name>A0A2P5X0L0_GOSBA</name>
<dbReference type="EMBL" id="KZ665967">
    <property type="protein sequence ID" value="PPR96879.1"/>
    <property type="molecule type" value="Genomic_DNA"/>
</dbReference>
<keyword evidence="1" id="KW-0472">Membrane</keyword>